<feature type="compositionally biased region" description="Low complexity" evidence="21">
    <location>
        <begin position="2009"/>
        <end position="2018"/>
    </location>
</feature>
<keyword evidence="6 22" id="KW-0812">Transmembrane</keyword>
<feature type="compositionally biased region" description="Basic and acidic residues" evidence="21">
    <location>
        <begin position="1088"/>
        <end position="1100"/>
    </location>
</feature>
<evidence type="ECO:0000256" key="5">
    <source>
        <dbReference type="ARBA" id="ARBA00022673"/>
    </source>
</evidence>
<keyword evidence="11 22" id="KW-1133">Transmembrane helix</keyword>
<dbReference type="Pfam" id="PF16905">
    <property type="entry name" value="GPHH"/>
    <property type="match status" value="1"/>
</dbReference>
<keyword evidence="13 22" id="KW-0472">Membrane</keyword>
<protein>
    <recommendedName>
        <fullName evidence="19">Voltage-dependent R-type calcium channel subunit alpha</fullName>
    </recommendedName>
</protein>
<dbReference type="InterPro" id="IPR050599">
    <property type="entry name" value="VDCC_alpha-1_subunit"/>
</dbReference>
<dbReference type="FunFam" id="1.20.120.350:FF:000013">
    <property type="entry name" value="Voltage-dependent N-type calcium channel subunit alpha"/>
    <property type="match status" value="1"/>
</dbReference>
<dbReference type="GO" id="GO:0005509">
    <property type="term" value="F:calcium ion binding"/>
    <property type="evidence" value="ECO:0007669"/>
    <property type="project" value="InterPro"/>
</dbReference>
<dbReference type="InterPro" id="IPR031649">
    <property type="entry name" value="GPHH_dom"/>
</dbReference>
<evidence type="ECO:0000256" key="20">
    <source>
        <dbReference type="SAM" id="Coils"/>
    </source>
</evidence>
<keyword evidence="7 18" id="KW-0479">Metal-binding</keyword>
<comment type="subcellular location">
    <subcellularLocation>
        <location evidence="1 19">Membrane</location>
        <topology evidence="1 19">Multi-pass membrane protein</topology>
    </subcellularLocation>
</comment>
<feature type="domain" description="EF-hand" evidence="23">
    <location>
        <begin position="1736"/>
        <end position="1771"/>
    </location>
</feature>
<keyword evidence="10 19" id="KW-0851">Voltage-gated channel</keyword>
<evidence type="ECO:0000256" key="11">
    <source>
        <dbReference type="ARBA" id="ARBA00022989"/>
    </source>
</evidence>
<dbReference type="PANTHER" id="PTHR45628:SF5">
    <property type="entry name" value="VOLTAGE-DEPENDENT R-TYPE CALCIUM CHANNEL SUBUNIT ALPHA-1E"/>
    <property type="match status" value="1"/>
</dbReference>
<feature type="transmembrane region" description="Helical" evidence="22">
    <location>
        <begin position="1286"/>
        <end position="1308"/>
    </location>
</feature>
<keyword evidence="4 19" id="KW-0109">Calcium transport</keyword>
<evidence type="ECO:0000256" key="4">
    <source>
        <dbReference type="ARBA" id="ARBA00022568"/>
    </source>
</evidence>
<feature type="region of interest" description="Disordered" evidence="21">
    <location>
        <begin position="729"/>
        <end position="776"/>
    </location>
</feature>
<dbReference type="FunFam" id="1.10.238.10:FF:000063">
    <property type="entry name" value="Voltage-dependent N-type calcium channel subunit alpha"/>
    <property type="match status" value="1"/>
</dbReference>
<feature type="transmembrane region" description="Helical" evidence="22">
    <location>
        <begin position="1221"/>
        <end position="1240"/>
    </location>
</feature>
<dbReference type="Gene3D" id="6.10.250.2500">
    <property type="match status" value="1"/>
</dbReference>
<feature type="transmembrane region" description="Helical" evidence="22">
    <location>
        <begin position="603"/>
        <end position="625"/>
    </location>
</feature>
<dbReference type="Gene3D" id="6.10.250.2180">
    <property type="match status" value="1"/>
</dbReference>
<feature type="compositionally biased region" description="Basic and acidic residues" evidence="21">
    <location>
        <begin position="1108"/>
        <end position="1121"/>
    </location>
</feature>
<dbReference type="GO" id="GO:0005245">
    <property type="term" value="F:voltage-gated calcium channel activity"/>
    <property type="evidence" value="ECO:0007669"/>
    <property type="project" value="InterPro"/>
</dbReference>
<keyword evidence="9 18" id="KW-0106">Calcium</keyword>
<feature type="transmembrane region" description="Helical" evidence="22">
    <location>
        <begin position="503"/>
        <end position="521"/>
    </location>
</feature>
<keyword evidence="14" id="KW-1015">Disulfide bond</keyword>
<reference evidence="24" key="1">
    <citation type="submission" date="2025-08" db="UniProtKB">
        <authorList>
            <consortium name="Ensembl"/>
        </authorList>
    </citation>
    <scope>IDENTIFICATION</scope>
</reference>
<dbReference type="Ensembl" id="ENSSSCT00030035456.1">
    <property type="protein sequence ID" value="ENSSSCP00030016158.1"/>
    <property type="gene ID" value="ENSSSCG00030024718.1"/>
</dbReference>
<evidence type="ECO:0000256" key="7">
    <source>
        <dbReference type="ARBA" id="ARBA00022723"/>
    </source>
</evidence>
<feature type="binding site" evidence="18">
    <location>
        <position position="309"/>
    </location>
    <ligand>
        <name>Ca(2+)</name>
        <dbReference type="ChEBI" id="CHEBI:29108"/>
    </ligand>
</feature>
<evidence type="ECO:0000256" key="9">
    <source>
        <dbReference type="ARBA" id="ARBA00022837"/>
    </source>
</evidence>
<feature type="region of interest" description="Disordered" evidence="21">
    <location>
        <begin position="1"/>
        <end position="39"/>
    </location>
</feature>
<feature type="compositionally biased region" description="Basic and acidic residues" evidence="21">
    <location>
        <begin position="951"/>
        <end position="965"/>
    </location>
</feature>
<feature type="transmembrane region" description="Helical" evidence="22">
    <location>
        <begin position="1479"/>
        <end position="1497"/>
    </location>
</feature>
<dbReference type="FunFam" id="1.20.120.350:FF:000011">
    <property type="entry name" value="Voltage-dependent N-type calcium channel subunit alpha"/>
    <property type="match status" value="1"/>
</dbReference>
<feature type="compositionally biased region" description="Basic and acidic residues" evidence="21">
    <location>
        <begin position="859"/>
        <end position="877"/>
    </location>
</feature>
<dbReference type="FunFam" id="1.10.287.70:FF:000023">
    <property type="entry name" value="Voltage-dependent R-type calcium channel subunit alpha"/>
    <property type="match status" value="1"/>
</dbReference>
<feature type="transmembrane region" description="Helical" evidence="22">
    <location>
        <begin position="1696"/>
        <end position="1720"/>
    </location>
</feature>
<feature type="transmembrane region" description="Helical" evidence="22">
    <location>
        <begin position="680"/>
        <end position="703"/>
    </location>
</feature>
<dbReference type="InterPro" id="IPR002048">
    <property type="entry name" value="EF_hand_dom"/>
</dbReference>
<keyword evidence="20" id="KW-0175">Coiled coil</keyword>
<feature type="transmembrane region" description="Helical" evidence="22">
    <location>
        <begin position="477"/>
        <end position="497"/>
    </location>
</feature>
<comment type="catalytic activity">
    <reaction evidence="17">
        <text>Ca(2+)(in) = Ca(2+)(out)</text>
        <dbReference type="Rhea" id="RHEA:29671"/>
        <dbReference type="ChEBI" id="CHEBI:29108"/>
    </reaction>
</comment>
<feature type="compositionally biased region" description="Basic and acidic residues" evidence="21">
    <location>
        <begin position="971"/>
        <end position="980"/>
    </location>
</feature>
<feature type="coiled-coil region" evidence="20">
    <location>
        <begin position="699"/>
        <end position="726"/>
    </location>
</feature>
<feature type="region of interest" description="Disordered" evidence="21">
    <location>
        <begin position="851"/>
        <end position="1000"/>
    </location>
</feature>
<evidence type="ECO:0000256" key="15">
    <source>
        <dbReference type="ARBA" id="ARBA00023180"/>
    </source>
</evidence>
<feature type="compositionally biased region" description="Basic residues" evidence="21">
    <location>
        <begin position="909"/>
        <end position="922"/>
    </location>
</feature>
<dbReference type="PANTHER" id="PTHR45628">
    <property type="entry name" value="VOLTAGE-DEPENDENT CALCIUM CHANNEL TYPE A SUBUNIT ALPHA-1"/>
    <property type="match status" value="1"/>
</dbReference>
<keyword evidence="5 19" id="KW-0107">Calcium channel</keyword>
<dbReference type="SMART" id="SM01062">
    <property type="entry name" value="Ca_chan_IQ"/>
    <property type="match status" value="1"/>
</dbReference>
<feature type="transmembrane region" description="Helical" evidence="22">
    <location>
        <begin position="1509"/>
        <end position="1532"/>
    </location>
</feature>
<dbReference type="Gene3D" id="1.20.120.350">
    <property type="entry name" value="Voltage-gated potassium channels. Chain C"/>
    <property type="match status" value="4"/>
</dbReference>
<comment type="similarity">
    <text evidence="19">Belongs to the calcium channel alpha-1 subunit (TC 1.A.1.11) family.</text>
</comment>
<dbReference type="SUPFAM" id="SSF81324">
    <property type="entry name" value="Voltage-gated potassium channels"/>
    <property type="match status" value="4"/>
</dbReference>
<feature type="compositionally biased region" description="Low complexity" evidence="21">
    <location>
        <begin position="929"/>
        <end position="941"/>
    </location>
</feature>
<feature type="compositionally biased region" description="Basic and acidic residues" evidence="21">
    <location>
        <begin position="2046"/>
        <end position="2063"/>
    </location>
</feature>
<evidence type="ECO:0000256" key="8">
    <source>
        <dbReference type="ARBA" id="ARBA00022737"/>
    </source>
</evidence>
<keyword evidence="12" id="KW-0406">Ion transport</keyword>
<keyword evidence="15" id="KW-0325">Glycoprotein</keyword>
<comment type="function">
    <text evidence="19">Voltage-sensitive calcium channels (VSCC) mediate the entry of calcium ions into excitable cells and are also involved in a variety of calcium-dependent processes, including muscle contraction, hormone or neurotransmitter release, gene expression, cell motility, cell division and cell death. The isoform alpha-1E gives rise to R-type calcium currents.</text>
</comment>
<keyword evidence="2" id="KW-0813">Transport</keyword>
<sequence>MARFGEAVVGRPGSGDGDSDQSRNRQGTPVPASGPAAAYKQSKAQRARTMALYNPIPVRQNCFTVNRSLFIFGEDNIVRKYAKKLIDWPPFEYMILATIIANCIVLALEQHLPEDDKTPMSRRLEKTEPYFIGIFCFEAGIKIVALGFIFHKGSYLRNGWNVMDFIVVLSGILATAGTHFNTHVDLRTLRAVRVLRPLKLVSGIPSLQIVLKSIMKAMVPLLQIGLLLFFAILMFAIIGLEFYSGKLHRACFTNHSGILEGFDPPHPCGVQGCPAGYECRDWIGPNDGITQFDNILFAVLTVFQCITMEGWTTVLYNTNDALGATWNWLYFIPLIIIGSFFVLNLVLGVLSGEFAKERERVENRRAFMKLRRQQQIERELNGYRAWIDKAEEVMLAEENKNAGTSALEVLRRATIKRSRTEAMTRDSSDEHCVDISSVGTPLARASIKSAKVDGASYFRHKERLLRISIRHMVKSQVFYWIVLSLVALNTACVAIVHHNQPQWLTHLLYYAEFLFLGLFLLEMSLKMYGMGPRLYFHSSFNCFDFGVTVGSIFEVVWAIFRPGTSFGISVLRALRLLRIFKITKYWASLRNLVVSLMSSMKSIISLLFLLFLFIVVFALLGMQLFGGRFNFNDGTPSANFDTFPAAIMTVFQILTGEDWNEVMYNGIRSQGGVSSGMWSAIYFIVLTLFGNYTLLNVFLAIAVDNLANAQELTKDEQEEEEAFNQKHALQKAKEVSPMSAPNMPSIERDRRRRHHMSMWEPRSSHLRERRRRHHMSVWEQRTSQLRRHMQMSSQEALNKEEAPPMNPLNPLNPLSPLNPLNAHPSLYRRPRPIEGLALGLGLEKCEEERISRGGSLKGDGGDLDHPRSPLSLGKREPPWLARPCHGNCDPTQQEAGGGETVVTFEDRARHRQSQRRSRHRRVRTEGREPSSASRSRSVSQERSLDEAVPSEGEREREPRGSHGVKEPTIQEEERSQDLRRTNSLMVPRGSGLAGALDEADTPLVLPQPELDVGKEVVLTEQEPEGSSEQALLGDVQLDMGRVISQSEPDLSCVTANTDKAATESTSVTVAIPDVGPLVDSTVVHISNKTDGEASPLKEAEIKEEEEEVEKKQQKKEKRETGKAMVPHSSMFIFSTTNPIRRACHYIVNLRYFEMCILLVIAASSIALAAEDPVLTNSERNKVLRYFDYVFTGVFTFEMVIKMIDQGLILQDGSYFRDLWNILDFVVVVGALVAFALANALGTNKGRDIKTIKSLRVLRVLRPLKTIKRLPKLKAVFDCVVTSLKNVFNILIVYKLFMFIFAVIAVQLFKGKFFYCTDSSKDTEKECIGNYVDHEKNKMEVKGREWKRHEFHYDNIIWALLTLFTVSTGEGWPQVLQHSVDVTEEDRGPSRSNRMEMSIFYVVYFVVFPFFFVNIFVALIIITFQEQGDKMMEECSLEKNERACIDFAISAKPLTRYMPQNRQTFQYRVWHFVVSPSFEYTIMAMIALNTVVLMMKYYSAPCTYELALKYLNIAFTMVFSLECVLKIIAFGFLNYFRDTWNIFDFITVIGSITEIILTDSKLVNTSGFNMSFLKLFRAARLIKLLRQGYTIRILLWTFVQSFKALPYVCLLIAMLFFIYAIIGMQVFGNIKLDEESHINRHNNFRSFFGSLMLLFRSATGEAWQEIMLSCLGEKGCEPDTTAPSGQSESERCGTDLAYVYFVSFIFFCSFLMLNLFVAVIMDNFEYLTRDSSILGPHHLDEFVRVWAEYDRAACGRIHYTEMYEMLTLMSPPLGLGKRCPSKVAYKRLVLMNMPVAEDMTVHFTSTLMALIRTALDIKIAKGGADRQQLDSELQKETLAIWPHLSQKMLDLLVPMPKASDLTVGKIYAAMMIMDYYKQSKVKKQRQQLEEQKNAPMFQRMEPSSLPQEIIANAKALPYLQQDPVSGLSGRSGYPSMSPLSPQEIFQLACMDPADDGQFQEQQSLVVTDPSSMRRSFSTIRDKRSNSSWLEEFSMERSSENTYKSRRRSYHSSLRLSAHRLNSDSGGRERGRSKERKHLLSPDVSRCNSEERGTQADWESPERRQSRSPSEGRAQTPSRQGTGSLSESSIPSVSDTSTPRRSRRQLPPVPPKPRPLLSYSSLMRHTGSISPPADGSEGGSPLTSQALEGNDAGLPESSNPRHAPQGQPASPPRYISEPYLALHEDSHASDCGEEETLTFEAAVATSLGRSNTIGSAPPLRHSWQMPNGHYRRRRRGGPGPGMMCGAVSDLLSDTEEDDKC</sequence>
<evidence type="ECO:0000256" key="22">
    <source>
        <dbReference type="SAM" id="Phobius"/>
    </source>
</evidence>
<evidence type="ECO:0000256" key="12">
    <source>
        <dbReference type="ARBA" id="ARBA00023065"/>
    </source>
</evidence>
<name>A0A8D0W7D2_PIG</name>
<dbReference type="FunFam" id="1.10.287.70:FF:000025">
    <property type="entry name" value="Voltage-dependent R-type calcium channel subunit alpha"/>
    <property type="match status" value="1"/>
</dbReference>
<feature type="transmembrane region" description="Helical" evidence="22">
    <location>
        <begin position="328"/>
        <end position="350"/>
    </location>
</feature>
<feature type="transmembrane region" description="Helical" evidence="22">
    <location>
        <begin position="1398"/>
        <end position="1423"/>
    </location>
</feature>
<feature type="transmembrane region" description="Helical" evidence="22">
    <location>
        <begin position="1603"/>
        <end position="1621"/>
    </location>
</feature>
<dbReference type="InterPro" id="IPR014873">
    <property type="entry name" value="VDCC_a1su_IQ"/>
</dbReference>
<dbReference type="InterPro" id="IPR027359">
    <property type="entry name" value="Volt_channel_dom_sf"/>
</dbReference>
<dbReference type="PRINTS" id="PR01633">
    <property type="entry name" value="RVDCCALPHA1"/>
</dbReference>
<dbReference type="PROSITE" id="PS50222">
    <property type="entry name" value="EF_HAND_2"/>
    <property type="match status" value="1"/>
</dbReference>
<evidence type="ECO:0000256" key="2">
    <source>
        <dbReference type="ARBA" id="ARBA00022448"/>
    </source>
</evidence>
<dbReference type="FunFam" id="1.20.120.350:FF:000015">
    <property type="entry name" value="Voltage-dependent N-type calcium channel subunit alpha"/>
    <property type="match status" value="1"/>
</dbReference>
<evidence type="ECO:0000256" key="19">
    <source>
        <dbReference type="RuleBase" id="RU003808"/>
    </source>
</evidence>
<evidence type="ECO:0000313" key="24">
    <source>
        <dbReference type="Ensembl" id="ENSSSCP00030016158.1"/>
    </source>
</evidence>
<dbReference type="Proteomes" id="UP000694570">
    <property type="component" value="Unplaced"/>
</dbReference>
<feature type="transmembrane region" description="Helical" evidence="22">
    <location>
        <begin position="1538"/>
        <end position="1556"/>
    </location>
</feature>
<feature type="transmembrane region" description="Helical" evidence="22">
    <location>
        <begin position="221"/>
        <end position="240"/>
    </location>
</feature>
<dbReference type="Pfam" id="PF00520">
    <property type="entry name" value="Ion_trans"/>
    <property type="match status" value="4"/>
</dbReference>
<feature type="compositionally biased region" description="Polar residues" evidence="21">
    <location>
        <begin position="2073"/>
        <end position="2097"/>
    </location>
</feature>
<evidence type="ECO:0000256" key="21">
    <source>
        <dbReference type="SAM" id="MobiDB-lite"/>
    </source>
</evidence>
<feature type="transmembrane region" description="Helical" evidence="22">
    <location>
        <begin position="93"/>
        <end position="110"/>
    </location>
</feature>
<evidence type="ECO:0000256" key="16">
    <source>
        <dbReference type="ARBA" id="ARBA00023303"/>
    </source>
</evidence>
<feature type="compositionally biased region" description="Polar residues" evidence="21">
    <location>
        <begin position="2116"/>
        <end position="2127"/>
    </location>
</feature>
<keyword evidence="16" id="KW-0407">Ion channel</keyword>
<evidence type="ECO:0000256" key="17">
    <source>
        <dbReference type="ARBA" id="ARBA00036634"/>
    </source>
</evidence>
<evidence type="ECO:0000256" key="6">
    <source>
        <dbReference type="ARBA" id="ARBA00022692"/>
    </source>
</evidence>
<accession>A0A8D0W7D2</accession>
<evidence type="ECO:0000256" key="18">
    <source>
        <dbReference type="PIRSR" id="PIRSR602077-1"/>
    </source>
</evidence>
<feature type="binding site" evidence="18">
    <location>
        <position position="1369"/>
    </location>
    <ligand>
        <name>Ca(2+)</name>
        <dbReference type="ChEBI" id="CHEBI:29108"/>
    </ligand>
</feature>
<evidence type="ECO:0000256" key="14">
    <source>
        <dbReference type="ARBA" id="ARBA00023157"/>
    </source>
</evidence>
<dbReference type="PRINTS" id="PR00167">
    <property type="entry name" value="CACHANNEL"/>
</dbReference>
<dbReference type="Gene3D" id="1.10.287.70">
    <property type="match status" value="4"/>
</dbReference>
<dbReference type="FunFam" id="1.20.120.350:FF:000001">
    <property type="entry name" value="Voltage-dependent L-type calcium channel subunit alpha"/>
    <property type="match status" value="1"/>
</dbReference>
<dbReference type="GO" id="GO:0005891">
    <property type="term" value="C:voltage-gated calcium channel complex"/>
    <property type="evidence" value="ECO:0007669"/>
    <property type="project" value="InterPro"/>
</dbReference>
<feature type="transmembrane region" description="Helical" evidence="22">
    <location>
        <begin position="295"/>
        <end position="316"/>
    </location>
</feature>
<dbReference type="Pfam" id="PF08763">
    <property type="entry name" value="Ca_chan_IQ"/>
    <property type="match status" value="1"/>
</dbReference>
<keyword evidence="8" id="KW-0677">Repeat</keyword>
<feature type="region of interest" description="Disordered" evidence="21">
    <location>
        <begin position="2208"/>
        <end position="2258"/>
    </location>
</feature>
<dbReference type="InterPro" id="IPR005821">
    <property type="entry name" value="Ion_trans_dom"/>
</dbReference>
<evidence type="ECO:0000259" key="23">
    <source>
        <dbReference type="PROSITE" id="PS50222"/>
    </source>
</evidence>
<evidence type="ECO:0000313" key="25">
    <source>
        <dbReference type="Proteomes" id="UP000694570"/>
    </source>
</evidence>
<feature type="transmembrane region" description="Helical" evidence="22">
    <location>
        <begin position="162"/>
        <end position="180"/>
    </location>
</feature>
<feature type="binding site" evidence="18">
    <location>
        <position position="657"/>
    </location>
    <ligand>
        <name>Ca(2+)</name>
        <dbReference type="ChEBI" id="CHEBI:29108"/>
    </ligand>
</feature>
<feature type="transmembrane region" description="Helical" evidence="22">
    <location>
        <begin position="130"/>
        <end position="150"/>
    </location>
</feature>
<feature type="region of interest" description="Disordered" evidence="21">
    <location>
        <begin position="1088"/>
        <end position="1121"/>
    </location>
</feature>
<evidence type="ECO:0000256" key="3">
    <source>
        <dbReference type="ARBA" id="ARBA00022553"/>
    </source>
</evidence>
<evidence type="ECO:0000256" key="13">
    <source>
        <dbReference type="ARBA" id="ARBA00023136"/>
    </source>
</evidence>
<dbReference type="InterPro" id="IPR002077">
    <property type="entry name" value="VDCCAlpha1"/>
</dbReference>
<feature type="transmembrane region" description="Helical" evidence="22">
    <location>
        <begin position="1149"/>
        <end position="1168"/>
    </location>
</feature>
<evidence type="ECO:0000256" key="10">
    <source>
        <dbReference type="ARBA" id="ARBA00022882"/>
    </source>
</evidence>
<proteinExistence type="inferred from homology"/>
<organism evidence="24 25">
    <name type="scientific">Sus scrofa</name>
    <name type="common">Pig</name>
    <dbReference type="NCBI Taxonomy" id="9823"/>
    <lineage>
        <taxon>Eukaryota</taxon>
        <taxon>Metazoa</taxon>
        <taxon>Chordata</taxon>
        <taxon>Craniata</taxon>
        <taxon>Vertebrata</taxon>
        <taxon>Euteleostomi</taxon>
        <taxon>Mammalia</taxon>
        <taxon>Eutheria</taxon>
        <taxon>Laurasiatheria</taxon>
        <taxon>Artiodactyla</taxon>
        <taxon>Suina</taxon>
        <taxon>Suidae</taxon>
        <taxon>Sus</taxon>
    </lineage>
</organism>
<feature type="region of interest" description="Disordered" evidence="21">
    <location>
        <begin position="1996"/>
        <end position="2174"/>
    </location>
</feature>
<keyword evidence="3" id="KW-0597">Phosphoprotein</keyword>
<evidence type="ECO:0000256" key="1">
    <source>
        <dbReference type="ARBA" id="ARBA00004141"/>
    </source>
</evidence>
<dbReference type="InterPro" id="IPR005449">
    <property type="entry name" value="VDCC_R_a1su"/>
</dbReference>